<dbReference type="EMBL" id="JQSG02000006">
    <property type="protein sequence ID" value="OBS08671.1"/>
    <property type="molecule type" value="Genomic_DNA"/>
</dbReference>
<reference evidence="1 2" key="1">
    <citation type="journal article" date="2014" name="Genome Announc.">
        <title>Draft Genome Sequence of the Iron-Oxidizing, Acidophilic, and Halotolerant 'Thiobacillus prosperus' Type Strain DSM 5130.</title>
        <authorList>
            <person name="Ossandon F.J."/>
            <person name="Cardenas J.P."/>
            <person name="Corbett M."/>
            <person name="Quatrini R."/>
            <person name="Holmes D.S."/>
            <person name="Watkin E."/>
        </authorList>
    </citation>
    <scope>NUCLEOTIDE SEQUENCE [LARGE SCALE GENOMIC DNA]</scope>
    <source>
        <strain evidence="1 2">DSM 5130</strain>
    </source>
</reference>
<dbReference type="Gene3D" id="3.40.50.880">
    <property type="match status" value="1"/>
</dbReference>
<dbReference type="Proteomes" id="UP000029273">
    <property type="component" value="Unassembled WGS sequence"/>
</dbReference>
<evidence type="ECO:0000313" key="2">
    <source>
        <dbReference type="Proteomes" id="UP000029273"/>
    </source>
</evidence>
<organism evidence="1 2">
    <name type="scientific">Acidihalobacter prosperus</name>
    <dbReference type="NCBI Taxonomy" id="160660"/>
    <lineage>
        <taxon>Bacteria</taxon>
        <taxon>Pseudomonadati</taxon>
        <taxon>Pseudomonadota</taxon>
        <taxon>Gammaproteobacteria</taxon>
        <taxon>Chromatiales</taxon>
        <taxon>Ectothiorhodospiraceae</taxon>
        <taxon>Acidihalobacter</taxon>
    </lineage>
</organism>
<gene>
    <name evidence="1" type="ORF">Thpro_022921</name>
</gene>
<dbReference type="GO" id="GO:0006598">
    <property type="term" value="P:polyamine catabolic process"/>
    <property type="evidence" value="ECO:0007669"/>
    <property type="project" value="TreeGrafter"/>
</dbReference>
<name>A0A1A6C278_9GAMM</name>
<dbReference type="PANTHER" id="PTHR43235:SF1">
    <property type="entry name" value="GLUTAMINE AMIDOTRANSFERASE PB2B2.05-RELATED"/>
    <property type="match status" value="1"/>
</dbReference>
<dbReference type="OrthoDB" id="9813383at2"/>
<protein>
    <submittedName>
        <fullName evidence="1">Uncharacterized protein</fullName>
    </submittedName>
</protein>
<sequence>MNSPTVGITTFGLCFGSENNDRFWLPHHYVDQVIRAGGLPILLPPAPDYPLAALVATLDGLILTGGGDVEPARYDAPCHAATVYIDPARDAFEFALTRQCIERDIPVFAICRGMQVFNVALGGTLCQHLEQPEDLSLCDTPHRDHPRGPIAHTVAIDEDSHLYTHVGRARLSVMSNHHQCVDRLGEGLRVCARADDGVIEAVESVNGLRAIAIQWHPELGGEDAAIQARLFDAFLGLCAEPARRQRSQT</sequence>
<dbReference type="CDD" id="cd01745">
    <property type="entry name" value="GATase1_2"/>
    <property type="match status" value="1"/>
</dbReference>
<dbReference type="InterPro" id="IPR029062">
    <property type="entry name" value="Class_I_gatase-like"/>
</dbReference>
<dbReference type="SUPFAM" id="SSF52317">
    <property type="entry name" value="Class I glutamine amidotransferase-like"/>
    <property type="match status" value="1"/>
</dbReference>
<keyword evidence="2" id="KW-1185">Reference proteome</keyword>
<dbReference type="PROSITE" id="PS51273">
    <property type="entry name" value="GATASE_TYPE_1"/>
    <property type="match status" value="1"/>
</dbReference>
<dbReference type="PANTHER" id="PTHR43235">
    <property type="entry name" value="GLUTAMINE AMIDOTRANSFERASE PB2B2.05-RELATED"/>
    <property type="match status" value="1"/>
</dbReference>
<dbReference type="AlphaFoldDB" id="A0A1A6C278"/>
<dbReference type="GO" id="GO:0005829">
    <property type="term" value="C:cytosol"/>
    <property type="evidence" value="ECO:0007669"/>
    <property type="project" value="TreeGrafter"/>
</dbReference>
<accession>A0A1A6C278</accession>
<dbReference type="STRING" id="160660.BJI67_11865"/>
<proteinExistence type="predicted"/>
<evidence type="ECO:0000313" key="1">
    <source>
        <dbReference type="EMBL" id="OBS08671.1"/>
    </source>
</evidence>
<dbReference type="RefSeq" id="WP_161490000.1">
    <property type="nucleotide sequence ID" value="NZ_JQSG02000006.1"/>
</dbReference>
<dbReference type="InterPro" id="IPR044668">
    <property type="entry name" value="PuuD-like"/>
</dbReference>
<dbReference type="InterPro" id="IPR011697">
    <property type="entry name" value="Peptidase_C26"/>
</dbReference>
<dbReference type="GO" id="GO:0033969">
    <property type="term" value="F:gamma-glutamyl-gamma-aminobutyrate hydrolase activity"/>
    <property type="evidence" value="ECO:0007669"/>
    <property type="project" value="TreeGrafter"/>
</dbReference>
<dbReference type="Pfam" id="PF07722">
    <property type="entry name" value="Peptidase_C26"/>
    <property type="match status" value="1"/>
</dbReference>
<comment type="caution">
    <text evidence="1">The sequence shown here is derived from an EMBL/GenBank/DDBJ whole genome shotgun (WGS) entry which is preliminary data.</text>
</comment>